<feature type="transmembrane region" description="Helical" evidence="2">
    <location>
        <begin position="592"/>
        <end position="611"/>
    </location>
</feature>
<name>A0A8S1IPH1_9CHLO</name>
<keyword evidence="2" id="KW-0472">Membrane</keyword>
<evidence type="ECO:0000313" key="5">
    <source>
        <dbReference type="Proteomes" id="UP000708148"/>
    </source>
</evidence>
<feature type="region of interest" description="Disordered" evidence="1">
    <location>
        <begin position="493"/>
        <end position="519"/>
    </location>
</feature>
<feature type="transmembrane region" description="Helical" evidence="2">
    <location>
        <begin position="764"/>
        <end position="782"/>
    </location>
</feature>
<feature type="compositionally biased region" description="Polar residues" evidence="1">
    <location>
        <begin position="493"/>
        <end position="507"/>
    </location>
</feature>
<keyword evidence="2" id="KW-1133">Transmembrane helix</keyword>
<feature type="compositionally biased region" description="Polar residues" evidence="1">
    <location>
        <begin position="464"/>
        <end position="480"/>
    </location>
</feature>
<comment type="caution">
    <text evidence="4">The sequence shown here is derived from an EMBL/GenBank/DDBJ whole genome shotgun (WGS) entry which is preliminary data.</text>
</comment>
<feature type="transmembrane region" description="Helical" evidence="2">
    <location>
        <begin position="827"/>
        <end position="845"/>
    </location>
</feature>
<dbReference type="Proteomes" id="UP000708148">
    <property type="component" value="Unassembled WGS sequence"/>
</dbReference>
<keyword evidence="2" id="KW-0812">Transmembrane</keyword>
<dbReference type="PANTHER" id="PTHR34677:SF3">
    <property type="entry name" value="BACTERIAL IG-LIKE DOMAIN-CONTAINING PROTEIN"/>
    <property type="match status" value="1"/>
</dbReference>
<feature type="transmembrane region" description="Helical" evidence="2">
    <location>
        <begin position="737"/>
        <end position="758"/>
    </location>
</feature>
<feature type="region of interest" description="Disordered" evidence="1">
    <location>
        <begin position="460"/>
        <end position="480"/>
    </location>
</feature>
<proteinExistence type="predicted"/>
<keyword evidence="3" id="KW-0732">Signal</keyword>
<feature type="chain" id="PRO_5035896987" evidence="3">
    <location>
        <begin position="28"/>
        <end position="874"/>
    </location>
</feature>
<organism evidence="4 5">
    <name type="scientific">Ostreobium quekettii</name>
    <dbReference type="NCBI Taxonomy" id="121088"/>
    <lineage>
        <taxon>Eukaryota</taxon>
        <taxon>Viridiplantae</taxon>
        <taxon>Chlorophyta</taxon>
        <taxon>core chlorophytes</taxon>
        <taxon>Ulvophyceae</taxon>
        <taxon>TCBD clade</taxon>
        <taxon>Bryopsidales</taxon>
        <taxon>Ostreobineae</taxon>
        <taxon>Ostreobiaceae</taxon>
        <taxon>Ostreobium</taxon>
    </lineage>
</organism>
<gene>
    <name evidence="4" type="ORF">OSTQU699_LOCUS2052</name>
</gene>
<dbReference type="EMBL" id="CAJHUC010000528">
    <property type="protein sequence ID" value="CAD7696691.1"/>
    <property type="molecule type" value="Genomic_DNA"/>
</dbReference>
<evidence type="ECO:0000256" key="1">
    <source>
        <dbReference type="SAM" id="MobiDB-lite"/>
    </source>
</evidence>
<evidence type="ECO:0000313" key="4">
    <source>
        <dbReference type="EMBL" id="CAD7696691.1"/>
    </source>
</evidence>
<keyword evidence="5" id="KW-1185">Reference proteome</keyword>
<feature type="transmembrane region" description="Helical" evidence="2">
    <location>
        <begin position="528"/>
        <end position="549"/>
    </location>
</feature>
<dbReference type="PANTHER" id="PTHR34677">
    <property type="match status" value="1"/>
</dbReference>
<protein>
    <submittedName>
        <fullName evidence="4">Uncharacterized protein</fullName>
    </submittedName>
</protein>
<feature type="signal peptide" evidence="3">
    <location>
        <begin position="1"/>
        <end position="27"/>
    </location>
</feature>
<reference evidence="4" key="1">
    <citation type="submission" date="2020-12" db="EMBL/GenBank/DDBJ databases">
        <authorList>
            <person name="Iha C."/>
        </authorList>
    </citation>
    <scope>NUCLEOTIDE SEQUENCE</scope>
</reference>
<evidence type="ECO:0000256" key="3">
    <source>
        <dbReference type="SAM" id="SignalP"/>
    </source>
</evidence>
<accession>A0A8S1IPH1</accession>
<feature type="transmembrane region" description="Helical" evidence="2">
    <location>
        <begin position="794"/>
        <end position="815"/>
    </location>
</feature>
<dbReference type="AlphaFoldDB" id="A0A8S1IPH1"/>
<sequence>MKGAANRFWRSSFIALIVLVQFTNANGLVPVFYPSWCDGDATVYDGKSGILTPSQGAFHLFPCVNDEADKTWFANQTCSENVIIHTHKSRLELLFSLVHDNGSLATLTAQPTFEGIPFVEGFNGNLVMQNLNVLTVLNGTQRNGCLQGGSRQESDAIASVSVAMNRSRGTLGDRFFGQVKVTAVFGNLSRTVTIAGHRGSGRPHATTRIAPQLPPNATVYIDFSERIVPLRNVSCDADMASLPAAINISDLLNASTACKNLGQDTNQEFDARMVKVSGLKDWDVSWIEIGRTAVLTGFVDEEQRASARVTINTQSYADFSGRKNHQAVDTINQGIQDGQTVGLSFSFPTNVRRTREADVEELYPSADNAGKAVTAVVATAAVASAGVTALTAAFPRQGNRKHGGSDCALGAGLALLSMGQKFYFTSLMVPRRLPGNYRAMASNLKWTAFSSKLPWESGDDHEVSTLQPGSQMLSTNASGLTGSNRRLLQQAVNNASQETNMTTTSLRSIDVSEDPSKDDPHDEVQRTFFWVAVLLAALVVFHALPYWVLHWRKQPIPGILVAPRLELYAGDWAIPAIAAASGILMTSSSGDVVIGVFVFALIPCTYIAWLMHTLWKNFLAHPDERGGRLTKLEDEEDGGSVGTKPGDLSAPKRVATTCCSLFEEYVMDPIFGRKEDEATWVSNPDVDPHFVDRYGPMFEDYRGTMYTSDLPATNNGTSAKRLLFRSMTPQNFREGRIRLATGVLSLMKTAFIGVYVHGEEDHDSLAQVVVLLLASTSFFVFLRVTRPNLVRKDLAVALVAEFADMASFTLTLILFIPAMDTKWRRDAIGVCMAVIQGVAFLVSFFEKFGLISGIATEAWEPLKEWWARRRNRNA</sequence>
<evidence type="ECO:0000256" key="2">
    <source>
        <dbReference type="SAM" id="Phobius"/>
    </source>
</evidence>